<feature type="signal peptide" evidence="2">
    <location>
        <begin position="1"/>
        <end position="22"/>
    </location>
</feature>
<evidence type="ECO:0000256" key="1">
    <source>
        <dbReference type="SAM" id="MobiDB-lite"/>
    </source>
</evidence>
<evidence type="ECO:0000313" key="3">
    <source>
        <dbReference type="EMBL" id="MBW62068.1"/>
    </source>
</evidence>
<protein>
    <submittedName>
        <fullName evidence="3">Putative secreted protein</fullName>
    </submittedName>
</protein>
<reference evidence="3" key="1">
    <citation type="submission" date="2018-01" db="EMBL/GenBank/DDBJ databases">
        <title>An insight into the sialome of Amazonian anophelines.</title>
        <authorList>
            <person name="Ribeiro J.M."/>
            <person name="Scarpassa V."/>
            <person name="Calvo E."/>
        </authorList>
    </citation>
    <scope>NUCLEOTIDE SEQUENCE</scope>
    <source>
        <tissue evidence="3">Salivary glands</tissue>
    </source>
</reference>
<dbReference type="AlphaFoldDB" id="A0A2M4CAU3"/>
<keyword evidence="2" id="KW-0732">Signal</keyword>
<evidence type="ECO:0000256" key="2">
    <source>
        <dbReference type="SAM" id="SignalP"/>
    </source>
</evidence>
<accession>A0A2M4CAU3</accession>
<feature type="chain" id="PRO_5014656404" evidence="2">
    <location>
        <begin position="23"/>
        <end position="91"/>
    </location>
</feature>
<dbReference type="EMBL" id="GGFJ01012927">
    <property type="protein sequence ID" value="MBW62068.1"/>
    <property type="molecule type" value="Transcribed_RNA"/>
</dbReference>
<feature type="region of interest" description="Disordered" evidence="1">
    <location>
        <begin position="72"/>
        <end position="91"/>
    </location>
</feature>
<proteinExistence type="predicted"/>
<name>A0A2M4CAU3_9DIPT</name>
<sequence length="91" mass="10241">MTFQCWAKLLLLLLLLLRHHQNRLPYPVLQLSSFHRAYGAAVLNCAPMNHHPAVRRSCGFAVRSSVAAEVAARPHSNRRSSLDAAHRRFAS</sequence>
<feature type="compositionally biased region" description="Basic and acidic residues" evidence="1">
    <location>
        <begin position="80"/>
        <end position="91"/>
    </location>
</feature>
<organism evidence="3">
    <name type="scientific">Anopheles marajoara</name>
    <dbReference type="NCBI Taxonomy" id="58244"/>
    <lineage>
        <taxon>Eukaryota</taxon>
        <taxon>Metazoa</taxon>
        <taxon>Ecdysozoa</taxon>
        <taxon>Arthropoda</taxon>
        <taxon>Hexapoda</taxon>
        <taxon>Insecta</taxon>
        <taxon>Pterygota</taxon>
        <taxon>Neoptera</taxon>
        <taxon>Endopterygota</taxon>
        <taxon>Diptera</taxon>
        <taxon>Nematocera</taxon>
        <taxon>Culicoidea</taxon>
        <taxon>Culicidae</taxon>
        <taxon>Anophelinae</taxon>
        <taxon>Anopheles</taxon>
    </lineage>
</organism>